<feature type="coiled-coil region" evidence="1">
    <location>
        <begin position="208"/>
        <end position="242"/>
    </location>
</feature>
<keyword evidence="1" id="KW-0175">Coiled coil</keyword>
<evidence type="ECO:0000256" key="1">
    <source>
        <dbReference type="SAM" id="Coils"/>
    </source>
</evidence>
<dbReference type="Proteomes" id="UP000039865">
    <property type="component" value="Unassembled WGS sequence"/>
</dbReference>
<organism evidence="3 4">
    <name type="scientific">Stylonychia lemnae</name>
    <name type="common">Ciliate</name>
    <dbReference type="NCBI Taxonomy" id="5949"/>
    <lineage>
        <taxon>Eukaryota</taxon>
        <taxon>Sar</taxon>
        <taxon>Alveolata</taxon>
        <taxon>Ciliophora</taxon>
        <taxon>Intramacronucleata</taxon>
        <taxon>Spirotrichea</taxon>
        <taxon>Stichotrichia</taxon>
        <taxon>Sporadotrichida</taxon>
        <taxon>Oxytrichidae</taxon>
        <taxon>Stylonychinae</taxon>
        <taxon>Stylonychia</taxon>
    </lineage>
</organism>
<evidence type="ECO:0000313" key="3">
    <source>
        <dbReference type="EMBL" id="CDW78441.1"/>
    </source>
</evidence>
<gene>
    <name evidence="3" type="primary">Contig11225.g11986</name>
    <name evidence="3" type="ORF">STYLEM_7418</name>
</gene>
<feature type="region of interest" description="Disordered" evidence="2">
    <location>
        <begin position="172"/>
        <end position="199"/>
    </location>
</feature>
<reference evidence="3 4" key="1">
    <citation type="submission" date="2014-06" db="EMBL/GenBank/DDBJ databases">
        <authorList>
            <person name="Swart Estienne"/>
        </authorList>
    </citation>
    <scope>NUCLEOTIDE SEQUENCE [LARGE SCALE GENOMIC DNA]</scope>
    <source>
        <strain evidence="3 4">130c</strain>
    </source>
</reference>
<feature type="region of interest" description="Disordered" evidence="2">
    <location>
        <begin position="320"/>
        <end position="364"/>
    </location>
</feature>
<sequence>MAALADQEVMKRQNIEFQYGQTVKEKDFLNNLNQQLIKDKSSLEQERKHLQTALTEQRNQNQKLSENIIQYRKTIETQQHQLGQYQQLVNQKEVEKSIMQQQISMISQQQSVQNVQQPFIGQDYTSNSTQSTPTQDQKKPEEIIMTNNYRTLSPQKKINIKKSQIKNISNILSQSNPQSNDVDRNSQLNPNDSIEQPIDSDKMINDDLQKLKLENKSLKTKIKKEEETRKHWQDICKKKEEEVFELRKFNEDMKMQVEQEKTSSKRHQLQLSAKFERVKALEKKFGVKDLHEVQAKAPQPGRIIVNDEEIRNKMSNTVTGGVLIGDKTKKDRARGKSVRFKEPEESDLIPDGEGRPKLFGTGEY</sequence>
<dbReference type="EMBL" id="CCKQ01007096">
    <property type="protein sequence ID" value="CDW78441.1"/>
    <property type="molecule type" value="Genomic_DNA"/>
</dbReference>
<feature type="coiled-coil region" evidence="1">
    <location>
        <begin position="26"/>
        <end position="95"/>
    </location>
</feature>
<proteinExistence type="predicted"/>
<evidence type="ECO:0000313" key="4">
    <source>
        <dbReference type="Proteomes" id="UP000039865"/>
    </source>
</evidence>
<protein>
    <submittedName>
        <fullName evidence="3">Uncharacterized protein</fullName>
    </submittedName>
</protein>
<accession>A0A078A9B2</accession>
<dbReference type="InParanoid" id="A0A078A9B2"/>
<name>A0A078A9B2_STYLE</name>
<evidence type="ECO:0000256" key="2">
    <source>
        <dbReference type="SAM" id="MobiDB-lite"/>
    </source>
</evidence>
<keyword evidence="4" id="KW-1185">Reference proteome</keyword>
<dbReference type="AlphaFoldDB" id="A0A078A9B2"/>
<feature type="compositionally biased region" description="Polar residues" evidence="2">
    <location>
        <begin position="177"/>
        <end position="194"/>
    </location>
</feature>